<evidence type="ECO:0000256" key="1">
    <source>
        <dbReference type="SAM" id="Phobius"/>
    </source>
</evidence>
<dbReference type="STRING" id="1617426.TR69_WS6001000501"/>
<gene>
    <name evidence="2" type="ORF">TR69_WS6001000501</name>
</gene>
<dbReference type="AlphaFoldDB" id="A0A136LY26"/>
<keyword evidence="1" id="KW-0472">Membrane</keyword>
<evidence type="ECO:0000313" key="2">
    <source>
        <dbReference type="EMBL" id="KXK26497.1"/>
    </source>
</evidence>
<organism evidence="2 3">
    <name type="scientific">candidate division WS6 bacterium OLB20</name>
    <dbReference type="NCBI Taxonomy" id="1617426"/>
    <lineage>
        <taxon>Bacteria</taxon>
        <taxon>Candidatus Dojkabacteria</taxon>
    </lineage>
</organism>
<comment type="caution">
    <text evidence="2">The sequence shown here is derived from an EMBL/GenBank/DDBJ whole genome shotgun (WGS) entry which is preliminary data.</text>
</comment>
<keyword evidence="1" id="KW-1133">Transmembrane helix</keyword>
<protein>
    <submittedName>
        <fullName evidence="2">Uncharacterized protein</fullName>
    </submittedName>
</protein>
<keyword evidence="1" id="KW-0812">Transmembrane</keyword>
<sequence>MMVREFIKEHGEIDDQTTTELTELAKDYLAGKELLPENASETASAFVQATEYMRSAKLREYLRQVSEMPMTEELGTTMVTDRGPEPVTMARLGIDPEGLTGDTQVDEKTASMLVLTDIYNQMSLRATMDKEYYRVFMSQKAMLGYLLEQRGDMTIGQLQNWLFGPRTTDSDGKSVRRGGVINLSMTKGLFAGIDTEKLAQILDSLGAEETLTADTVRDRLADQYPENKTPERTAEYWATITGTDDQLIPLAAQYRDRIQFATNLKGGAYSSLVKDWLTNDRNPARVKERGAVDTWYAMGPGNHSFIHEDTRSPALFGFRGMPNPLDIFGVTPMKMNEAYGAWMVKLLGKRTAGLLGFHSALGADPIGKGIPGALGSMIKGTAWGRELDKKLKIGAKPGADMARIQAVRIIDSVTQHSYSIMGELAGAGFDRESSLLLVEAIGGIKQKNQQFDPATRSLDEPDIHRYNRVFANSRTVPLTAADRAWLEDDSIAWTDPTGASVVHSIDDLRAIGHENYLRKGQMSVKLLTEMLRMVPDANFELLSEKGGSAGLNTFDRNELRAEFSRIAEHMMYLDHNALTTSLTQRAADPNPLSVPIRHFTIDDIISRVNRVESRLEKVGSTVPAEMGRIDWPHVWVNLGKDENGNDIVYEAEMLKEFVSFFYKAKARKVAELGVYGVQQVNYNNALENTPVLAKLGLPVTADRMPADMFSLVKDSMEDKTDPVTGAVIGKKKNWEVLGLSEEDLRRLRSDGYVMFEVDDNAGGKRMVRIDLPDKRSGSLEGVYFTEYDQYAKIEKKTDQGFVTTYDPFAKLGEEDLNYLFGKMGASGLDGEQGKVTFNIDDEMGAKHKALGIYFNYMEKLMQVSEFAEATKKRKKFWAFMTNINRIMRWSVYAGVVAGLTINPAMLGVFIWTPDMLIGMFVWDWLFARFLNRARDGWGGRNGIAEELVQKLEGMRNTFEQARNAQALSTDNLNMLDNYVKNIEKMWEDTMEKFSKLVKYSPNSTQEVSSGFVNFADTFVKTNMSL</sequence>
<accession>A0A136LY26</accession>
<name>A0A136LY26_9BACT</name>
<evidence type="ECO:0000313" key="3">
    <source>
        <dbReference type="Proteomes" id="UP000070457"/>
    </source>
</evidence>
<reference evidence="2 3" key="1">
    <citation type="submission" date="2015-02" db="EMBL/GenBank/DDBJ databases">
        <title>Improved understanding of the partial-nitritation anammox process through 23 genomes representing the majority of the microbial community.</title>
        <authorList>
            <person name="Speth D.R."/>
            <person name="In T Zandt M."/>
            <person name="Guerrero Cruz S."/>
            <person name="Jetten M.S."/>
            <person name="Dutilh B.E."/>
        </authorList>
    </citation>
    <scope>NUCLEOTIDE SEQUENCE [LARGE SCALE GENOMIC DNA]</scope>
    <source>
        <strain evidence="2">OLB20</strain>
    </source>
</reference>
<feature type="transmembrane region" description="Helical" evidence="1">
    <location>
        <begin position="889"/>
        <end position="911"/>
    </location>
</feature>
<dbReference type="Proteomes" id="UP000070457">
    <property type="component" value="Unassembled WGS sequence"/>
</dbReference>
<dbReference type="EMBL" id="JYNZ01000003">
    <property type="protein sequence ID" value="KXK26497.1"/>
    <property type="molecule type" value="Genomic_DNA"/>
</dbReference>
<proteinExistence type="predicted"/>